<sequence>MADLVALAIFLVTYAIIAIQKIPRVHISRAAGALIGAVAMALFGVLSPQEAYSAIDLDTIVFLLGMMILVAHLEIAGFFELLELWILKRAKTQPQLLALVIASSGLLSPLFMNDTICLMFTPVLVRLVQRLQLDPVPYLLGLVLAANAGSMATLIGNPQNMLVGLRSGLSFVEFSIALGPPALLSLVLIYFGILLLFRRSLYGALPETPDLPEYHELAVQRGLLTVSLATLVLFLGLLVFGTPPQWAAISCAALLLVLASNRPRRALQHVDWTLLLLFAGLFIVMRGLEATSWLDRLVELAGPWLSASGFVGLLALVGVTVLVSNLVSNVPAVLLLAPILVRAGVGSQGWVALAMASTLAGNLTIIGSAANLIVLEIAAQRGVHISFWTYLKVGLPLTIATLAISTVWVMFR</sequence>
<feature type="transmembrane region" description="Helical" evidence="8">
    <location>
        <begin position="27"/>
        <end position="47"/>
    </location>
</feature>
<evidence type="ECO:0000256" key="5">
    <source>
        <dbReference type="ARBA" id="ARBA00022692"/>
    </source>
</evidence>
<evidence type="ECO:0000256" key="2">
    <source>
        <dbReference type="ARBA" id="ARBA00009843"/>
    </source>
</evidence>
<feature type="transmembrane region" description="Helical" evidence="8">
    <location>
        <begin position="270"/>
        <end position="288"/>
    </location>
</feature>
<feature type="transmembrane region" description="Helical" evidence="8">
    <location>
        <begin position="176"/>
        <end position="197"/>
    </location>
</feature>
<dbReference type="InterPro" id="IPR000802">
    <property type="entry name" value="Arsenical_pump_ArsB"/>
</dbReference>
<dbReference type="EMBL" id="AP011778">
    <property type="protein sequence ID" value="BAL57541.1"/>
    <property type="molecule type" value="Genomic_DNA"/>
</dbReference>
<comment type="subcellular location">
    <subcellularLocation>
        <location evidence="1">Cell membrane</location>
        <topology evidence="1">Multi-pass membrane protein</topology>
    </subcellularLocation>
</comment>
<reference evidence="10" key="1">
    <citation type="journal article" date="2005" name="Environ. Microbiol.">
        <title>Genetic and functional properties of uncultivated thermophilic crenarchaeotes from a subsurface gold mine as revealed by analysis of genome fragments.</title>
        <authorList>
            <person name="Nunoura T."/>
            <person name="Hirayama H."/>
            <person name="Takami H."/>
            <person name="Oida H."/>
            <person name="Nishi S."/>
            <person name="Shimamura S."/>
            <person name="Suzuki Y."/>
            <person name="Inagaki F."/>
            <person name="Takai K."/>
            <person name="Nealson K.H."/>
            <person name="Horikoshi K."/>
        </authorList>
    </citation>
    <scope>NUCLEOTIDE SEQUENCE</scope>
</reference>
<feature type="transmembrane region" description="Helical" evidence="8">
    <location>
        <begin position="59"/>
        <end position="79"/>
    </location>
</feature>
<keyword evidence="7 8" id="KW-0472">Membrane</keyword>
<evidence type="ECO:0000256" key="8">
    <source>
        <dbReference type="SAM" id="Phobius"/>
    </source>
</evidence>
<dbReference type="AlphaFoldDB" id="H5SN05"/>
<keyword evidence="6 8" id="KW-1133">Transmembrane helix</keyword>
<feature type="transmembrane region" description="Helical" evidence="8">
    <location>
        <begin position="387"/>
        <end position="411"/>
    </location>
</feature>
<dbReference type="PANTHER" id="PTHR43302">
    <property type="entry name" value="TRANSPORTER ARSB-RELATED"/>
    <property type="match status" value="1"/>
</dbReference>
<organism evidence="10">
    <name type="scientific">uncultured Acetothermia bacterium</name>
    <dbReference type="NCBI Taxonomy" id="236499"/>
    <lineage>
        <taxon>Bacteria</taxon>
        <taxon>Candidatus Bipolaricaulota</taxon>
        <taxon>environmental samples</taxon>
    </lineage>
</organism>
<accession>H5SN05</accession>
<feature type="transmembrane region" description="Helical" evidence="8">
    <location>
        <begin position="218"/>
        <end position="240"/>
    </location>
</feature>
<reference evidence="10" key="2">
    <citation type="journal article" date="2012" name="PLoS ONE">
        <title>A Deeply Branching Thermophilic Bacterium with an Ancient Acetyl-CoA Pathway Dominates a Subsurface Ecosystem.</title>
        <authorList>
            <person name="Takami H."/>
            <person name="Noguchi H."/>
            <person name="Takaki Y."/>
            <person name="Uchiyama I."/>
            <person name="Toyoda A."/>
            <person name="Nishi S."/>
            <person name="Chee G.-J."/>
            <person name="Arai W."/>
            <person name="Nunoura T."/>
            <person name="Itoh T."/>
            <person name="Hattori M."/>
            <person name="Takai K."/>
        </authorList>
    </citation>
    <scope>NUCLEOTIDE SEQUENCE</scope>
</reference>
<evidence type="ECO:0000313" key="10">
    <source>
        <dbReference type="EMBL" id="BAL57541.1"/>
    </source>
</evidence>
<dbReference type="CDD" id="cd01117">
    <property type="entry name" value="YbiR_permease"/>
    <property type="match status" value="1"/>
</dbReference>
<feature type="transmembrane region" description="Helical" evidence="8">
    <location>
        <begin position="349"/>
        <end position="375"/>
    </location>
</feature>
<gene>
    <name evidence="10" type="ORF">HGMM_F51D07C22</name>
</gene>
<dbReference type="InterPro" id="IPR004680">
    <property type="entry name" value="Cit_transptr-like_dom"/>
</dbReference>
<dbReference type="Pfam" id="PF03600">
    <property type="entry name" value="CitMHS"/>
    <property type="match status" value="1"/>
</dbReference>
<feature type="transmembrane region" description="Helical" evidence="8">
    <location>
        <begin position="136"/>
        <end position="156"/>
    </location>
</feature>
<dbReference type="GO" id="GO:0015105">
    <property type="term" value="F:arsenite transmembrane transporter activity"/>
    <property type="evidence" value="ECO:0007669"/>
    <property type="project" value="InterPro"/>
</dbReference>
<evidence type="ECO:0000256" key="3">
    <source>
        <dbReference type="ARBA" id="ARBA00022448"/>
    </source>
</evidence>
<evidence type="ECO:0000256" key="7">
    <source>
        <dbReference type="ARBA" id="ARBA00023136"/>
    </source>
</evidence>
<evidence type="ECO:0000256" key="4">
    <source>
        <dbReference type="ARBA" id="ARBA00022475"/>
    </source>
</evidence>
<dbReference type="GO" id="GO:0005886">
    <property type="term" value="C:plasma membrane"/>
    <property type="evidence" value="ECO:0007669"/>
    <property type="project" value="UniProtKB-SubCell"/>
</dbReference>
<dbReference type="PANTHER" id="PTHR43302:SF5">
    <property type="entry name" value="TRANSPORTER ARSB-RELATED"/>
    <property type="match status" value="1"/>
</dbReference>
<keyword evidence="3" id="KW-0813">Transport</keyword>
<proteinExistence type="inferred from homology"/>
<feature type="domain" description="Citrate transporter-like" evidence="9">
    <location>
        <begin position="14"/>
        <end position="360"/>
    </location>
</feature>
<comment type="similarity">
    <text evidence="2">Belongs to the CitM (TC 2.A.11) transporter family.</text>
</comment>
<protein>
    <submittedName>
        <fullName evidence="10">Citrate transporter</fullName>
    </submittedName>
</protein>
<keyword evidence="5 8" id="KW-0812">Transmembrane</keyword>
<name>H5SN05_9BACT</name>
<evidence type="ECO:0000256" key="1">
    <source>
        <dbReference type="ARBA" id="ARBA00004651"/>
    </source>
</evidence>
<feature type="transmembrane region" description="Helical" evidence="8">
    <location>
        <begin position="246"/>
        <end position="263"/>
    </location>
</feature>
<feature type="transmembrane region" description="Helical" evidence="8">
    <location>
        <begin position="308"/>
        <end position="337"/>
    </location>
</feature>
<evidence type="ECO:0000256" key="6">
    <source>
        <dbReference type="ARBA" id="ARBA00022989"/>
    </source>
</evidence>
<evidence type="ECO:0000259" key="9">
    <source>
        <dbReference type="Pfam" id="PF03600"/>
    </source>
</evidence>
<dbReference type="PRINTS" id="PR00758">
    <property type="entry name" value="ARSENICPUMP"/>
</dbReference>
<keyword evidence="4" id="KW-1003">Cell membrane</keyword>